<evidence type="ECO:0000256" key="1">
    <source>
        <dbReference type="SAM" id="SignalP"/>
    </source>
</evidence>
<evidence type="ECO:0000313" key="3">
    <source>
        <dbReference type="Proteomes" id="UP000025171"/>
    </source>
</evidence>
<dbReference type="eggNOG" id="COG1629">
    <property type="taxonomic scope" value="Bacteria"/>
</dbReference>
<sequence length="257" mass="27694">MLRSKLALSVAAFSVLAAAGPAKAQEIAVFGPPTVSYQGQRTIVTNEASLSQTVYSKPGKNRTEMTMEGQTLIQIWRDDLQTMWSLSPQQGFAMEIPFGTDQAKSPLDGLDEQTAVLEKRFIGQETVNGVVTDHHFLRASVSGGGTTSGDVWTTPENITVRMRMTQVEPGQRAENISYDLNGLQRSFQADHLFEVPAGYQIMSMGTGGMPTGFGAVGGYAGDVAGDATNAAKDEVDRQVRGKAKSEAAKAVRKIFKW</sequence>
<evidence type="ECO:0008006" key="4">
    <source>
        <dbReference type="Google" id="ProtNLM"/>
    </source>
</evidence>
<dbReference type="AlphaFoldDB" id="A0A059FUK3"/>
<dbReference type="EMBL" id="ARYK01000001">
    <property type="protein sequence ID" value="KCZ94108.1"/>
    <property type="molecule type" value="Genomic_DNA"/>
</dbReference>
<accession>A0A059FUK3</accession>
<dbReference type="PATRIC" id="fig|1280950.3.peg.409"/>
<keyword evidence="3" id="KW-1185">Reference proteome</keyword>
<protein>
    <recommendedName>
        <fullName evidence="4">DUF4412 domain-containing protein</fullName>
    </recommendedName>
</protein>
<dbReference type="RefSeq" id="WP_035613024.1">
    <property type="nucleotide sequence ID" value="NZ_ARYK01000001.1"/>
</dbReference>
<organism evidence="2 3">
    <name type="scientific">Hyphomonas johnsonii MHS-2</name>
    <dbReference type="NCBI Taxonomy" id="1280950"/>
    <lineage>
        <taxon>Bacteria</taxon>
        <taxon>Pseudomonadati</taxon>
        <taxon>Pseudomonadota</taxon>
        <taxon>Alphaproteobacteria</taxon>
        <taxon>Hyphomonadales</taxon>
        <taxon>Hyphomonadaceae</taxon>
        <taxon>Hyphomonas</taxon>
    </lineage>
</organism>
<dbReference type="OrthoDB" id="9789570at2"/>
<gene>
    <name evidence="2" type="ORF">HJO_01995</name>
</gene>
<reference evidence="2 3" key="1">
    <citation type="journal article" date="2014" name="Antonie Van Leeuwenhoek">
        <title>Hyphomonas beringensis sp. nov. and Hyphomonas chukchiensis sp. nov., isolated from surface seawater of the Bering Sea and Chukchi Sea.</title>
        <authorList>
            <person name="Li C."/>
            <person name="Lai Q."/>
            <person name="Li G."/>
            <person name="Dong C."/>
            <person name="Wang J."/>
            <person name="Liao Y."/>
            <person name="Shao Z."/>
        </authorList>
    </citation>
    <scope>NUCLEOTIDE SEQUENCE [LARGE SCALE GENOMIC DNA]</scope>
    <source>
        <strain evidence="2 3">MHS-2</strain>
    </source>
</reference>
<feature type="chain" id="PRO_5001573381" description="DUF4412 domain-containing protein" evidence="1">
    <location>
        <begin position="25"/>
        <end position="257"/>
    </location>
</feature>
<comment type="caution">
    <text evidence="2">The sequence shown here is derived from an EMBL/GenBank/DDBJ whole genome shotgun (WGS) entry which is preliminary data.</text>
</comment>
<keyword evidence="1" id="KW-0732">Signal</keyword>
<dbReference type="Proteomes" id="UP000025171">
    <property type="component" value="Unassembled WGS sequence"/>
</dbReference>
<name>A0A059FUK3_9PROT</name>
<proteinExistence type="predicted"/>
<feature type="signal peptide" evidence="1">
    <location>
        <begin position="1"/>
        <end position="24"/>
    </location>
</feature>
<evidence type="ECO:0000313" key="2">
    <source>
        <dbReference type="EMBL" id="KCZ94108.1"/>
    </source>
</evidence>
<dbReference type="STRING" id="1280950.HJO_01995"/>